<evidence type="ECO:0000259" key="10">
    <source>
        <dbReference type="PROSITE" id="PS52040"/>
    </source>
</evidence>
<dbReference type="GO" id="GO:0005694">
    <property type="term" value="C:chromosome"/>
    <property type="evidence" value="ECO:0007669"/>
    <property type="project" value="InterPro"/>
</dbReference>
<dbReference type="Gene3D" id="3.30.1360.40">
    <property type="match status" value="1"/>
</dbReference>
<protein>
    <recommendedName>
        <fullName evidence="8">DNA gyrase subunit A</fullName>
        <ecNumber evidence="8">5.6.2.2</ecNumber>
    </recommendedName>
</protein>
<dbReference type="HAMAP" id="MF_01897">
    <property type="entry name" value="GyrA"/>
    <property type="match status" value="1"/>
</dbReference>
<comment type="function">
    <text evidence="8">A type II topoisomerase that negatively supercoils closed circular double-stranded (ds) DNA in an ATP-dependent manner to modulate DNA topology and maintain chromosomes in an underwound state. Negative supercoiling favors strand separation, and DNA replication, transcription, recombination and repair, all of which involve strand separation. Also able to catalyze the interconversion of other topological isomers of dsDNA rings, including catenanes and knotted rings. Type II topoisomerases break and join 2 DNA strands simultaneously in an ATP-dependent manner.</text>
</comment>
<evidence type="ECO:0000256" key="7">
    <source>
        <dbReference type="ARBA" id="ARBA00023235"/>
    </source>
</evidence>
<evidence type="ECO:0000256" key="1">
    <source>
        <dbReference type="ARBA" id="ARBA00000185"/>
    </source>
</evidence>
<keyword evidence="6 8" id="KW-0238">DNA-binding</keyword>
<comment type="subcellular location">
    <subcellularLocation>
        <location evidence="8">Cytoplasm</location>
    </subcellularLocation>
</comment>
<feature type="active site" description="O-(5'-phospho-DNA)-tyrosine intermediate" evidence="8 9">
    <location>
        <position position="122"/>
    </location>
</feature>
<evidence type="ECO:0000256" key="5">
    <source>
        <dbReference type="ARBA" id="ARBA00023029"/>
    </source>
</evidence>
<dbReference type="Pfam" id="PF00521">
    <property type="entry name" value="DNA_topoisoIV"/>
    <property type="match status" value="1"/>
</dbReference>
<keyword evidence="3 8" id="KW-0547">Nucleotide-binding</keyword>
<evidence type="ECO:0000256" key="6">
    <source>
        <dbReference type="ARBA" id="ARBA00023125"/>
    </source>
</evidence>
<dbReference type="InterPro" id="IPR035516">
    <property type="entry name" value="Gyrase/topoIV_suA_C"/>
</dbReference>
<feature type="short sequence motif" description="GyrA-box" evidence="8">
    <location>
        <begin position="559"/>
        <end position="565"/>
    </location>
</feature>
<keyword evidence="7 8" id="KW-0413">Isomerase</keyword>
<accession>A0A0R2UED5</accession>
<dbReference type="InterPro" id="IPR013760">
    <property type="entry name" value="Topo_IIA-like_dom_sf"/>
</dbReference>
<dbReference type="FunFam" id="3.90.199.10:FF:000001">
    <property type="entry name" value="DNA gyrase subunit A"/>
    <property type="match status" value="1"/>
</dbReference>
<dbReference type="PROSITE" id="PS52040">
    <property type="entry name" value="TOPO_IIA"/>
    <property type="match status" value="1"/>
</dbReference>
<dbReference type="EMBL" id="LICS01000016">
    <property type="protein sequence ID" value="KRO95802.1"/>
    <property type="molecule type" value="Genomic_DNA"/>
</dbReference>
<dbReference type="GO" id="GO:0006265">
    <property type="term" value="P:DNA topological change"/>
    <property type="evidence" value="ECO:0007669"/>
    <property type="project" value="UniProtKB-UniRule"/>
</dbReference>
<keyword evidence="5 8" id="KW-0799">Topoisomerase</keyword>
<dbReference type="Gene3D" id="1.10.268.10">
    <property type="entry name" value="Topoisomerase, domain 3"/>
    <property type="match status" value="1"/>
</dbReference>
<dbReference type="CDD" id="cd00187">
    <property type="entry name" value="TOP4c"/>
    <property type="match status" value="1"/>
</dbReference>
<dbReference type="GO" id="GO:0006261">
    <property type="term" value="P:DNA-templated DNA replication"/>
    <property type="evidence" value="ECO:0007669"/>
    <property type="project" value="UniProtKB-UniRule"/>
</dbReference>
<dbReference type="GO" id="GO:0005737">
    <property type="term" value="C:cytoplasm"/>
    <property type="evidence" value="ECO:0007669"/>
    <property type="project" value="UniProtKB-SubCell"/>
</dbReference>
<dbReference type="PANTHER" id="PTHR43493:SF5">
    <property type="entry name" value="DNA GYRASE SUBUNIT A, CHLOROPLASTIC_MITOCHONDRIAL"/>
    <property type="match status" value="1"/>
</dbReference>
<dbReference type="Proteomes" id="UP000051027">
    <property type="component" value="Unassembled WGS sequence"/>
</dbReference>
<evidence type="ECO:0000256" key="4">
    <source>
        <dbReference type="ARBA" id="ARBA00022840"/>
    </source>
</evidence>
<name>A0A0R2UED5_9GAMM</name>
<dbReference type="FunFam" id="2.120.10.90:FF:000005">
    <property type="entry name" value="DNA topoisomerase 4 subunit A"/>
    <property type="match status" value="1"/>
</dbReference>
<keyword evidence="4 8" id="KW-0067">ATP-binding</keyword>
<dbReference type="InterPro" id="IPR050220">
    <property type="entry name" value="Type_II_DNA_Topoisomerases"/>
</dbReference>
<evidence type="ECO:0000256" key="9">
    <source>
        <dbReference type="PROSITE-ProRule" id="PRU01384"/>
    </source>
</evidence>
<evidence type="ECO:0000256" key="2">
    <source>
        <dbReference type="ARBA" id="ARBA00008263"/>
    </source>
</evidence>
<comment type="catalytic activity">
    <reaction evidence="1 8 9">
        <text>ATP-dependent breakage, passage and rejoining of double-stranded DNA.</text>
        <dbReference type="EC" id="5.6.2.2"/>
    </reaction>
</comment>
<dbReference type="Pfam" id="PF03989">
    <property type="entry name" value="DNA_gyraseA_C"/>
    <property type="match status" value="6"/>
</dbReference>
<evidence type="ECO:0000256" key="3">
    <source>
        <dbReference type="ARBA" id="ARBA00022741"/>
    </source>
</evidence>
<dbReference type="STRING" id="1655612.ABS10_06815"/>
<dbReference type="Gene3D" id="3.90.199.10">
    <property type="entry name" value="Topoisomerase II, domain 5"/>
    <property type="match status" value="1"/>
</dbReference>
<dbReference type="NCBIfam" id="TIGR01063">
    <property type="entry name" value="gyrA"/>
    <property type="match status" value="1"/>
</dbReference>
<dbReference type="SUPFAM" id="SSF56719">
    <property type="entry name" value="Type II DNA topoisomerase"/>
    <property type="match status" value="1"/>
</dbReference>
<evidence type="ECO:0000313" key="12">
    <source>
        <dbReference type="Proteomes" id="UP000051027"/>
    </source>
</evidence>
<comment type="similarity">
    <text evidence="2 8">Belongs to the type II topoisomerase GyrA/ParC subunit family.</text>
</comment>
<feature type="domain" description="Topo IIA-type catalytic" evidence="10">
    <location>
        <begin position="34"/>
        <end position="532"/>
    </location>
</feature>
<dbReference type="EC" id="5.6.2.2" evidence="8"/>
<dbReference type="FunFam" id="3.30.1360.40:FF:000002">
    <property type="entry name" value="DNA gyrase subunit A"/>
    <property type="match status" value="1"/>
</dbReference>
<dbReference type="GO" id="GO:0034335">
    <property type="term" value="F:DNA negative supercoiling activity"/>
    <property type="evidence" value="ECO:0007669"/>
    <property type="project" value="UniProtKB-ARBA"/>
</dbReference>
<comment type="subunit">
    <text evidence="8">Heterotetramer, composed of two GyrA and two GyrB chains. In the heterotetramer, GyrA contains the active site tyrosine that forms a transient covalent intermediate with DNA, while GyrB binds cofactors and catalyzes ATP hydrolysis.</text>
</comment>
<dbReference type="PANTHER" id="PTHR43493">
    <property type="entry name" value="DNA GYRASE/TOPOISOMERASE SUBUNIT A"/>
    <property type="match status" value="1"/>
</dbReference>
<comment type="caution">
    <text evidence="11">The sequence shown here is derived from an EMBL/GenBank/DDBJ whole genome shotgun (WGS) entry which is preliminary data.</text>
</comment>
<dbReference type="InterPro" id="IPR005743">
    <property type="entry name" value="GyrA"/>
</dbReference>
<organism evidence="11 12">
    <name type="scientific">SAR86 cluster bacterium BACL1 MAG-120820-bin45</name>
    <dbReference type="NCBI Taxonomy" id="1655612"/>
    <lineage>
        <taxon>Bacteria</taxon>
        <taxon>Pseudomonadati</taxon>
        <taxon>Pseudomonadota</taxon>
        <taxon>Gammaproteobacteria</taxon>
        <taxon>SAR86 cluster</taxon>
    </lineage>
</organism>
<dbReference type="GO" id="GO:0003677">
    <property type="term" value="F:DNA binding"/>
    <property type="evidence" value="ECO:0007669"/>
    <property type="project" value="UniProtKB-UniRule"/>
</dbReference>
<dbReference type="NCBIfam" id="NF004043">
    <property type="entry name" value="PRK05560.1"/>
    <property type="match status" value="1"/>
</dbReference>
<dbReference type="SUPFAM" id="SSF101904">
    <property type="entry name" value="GyrA/ParC C-terminal domain-like"/>
    <property type="match status" value="1"/>
</dbReference>
<dbReference type="NCBIfam" id="NF004044">
    <property type="entry name" value="PRK05561.1"/>
    <property type="match status" value="1"/>
</dbReference>
<dbReference type="InterPro" id="IPR013758">
    <property type="entry name" value="Topo_IIA_A/C_ab"/>
</dbReference>
<gene>
    <name evidence="8" type="primary">gyrA</name>
    <name evidence="11" type="ORF">ABS10_06815</name>
</gene>
<dbReference type="GO" id="GO:0009330">
    <property type="term" value="C:DNA topoisomerase type II (double strand cut, ATP-hydrolyzing) complex"/>
    <property type="evidence" value="ECO:0007669"/>
    <property type="project" value="TreeGrafter"/>
</dbReference>
<evidence type="ECO:0000313" key="11">
    <source>
        <dbReference type="EMBL" id="KRO95802.1"/>
    </source>
</evidence>
<dbReference type="GO" id="GO:0005524">
    <property type="term" value="F:ATP binding"/>
    <property type="evidence" value="ECO:0007669"/>
    <property type="project" value="UniProtKB-UniRule"/>
</dbReference>
<sequence>MTDFAKEILPINIEDELKQSFLSYAYSVIHSRALPDVRDGLKPVHRRILFAMHILRNTYKQPYKKSARVVGDVIGKYHPHGDSAVYEAMVRMAQDFSMRYMLVEGQGNFGSIDGDSPAAMRYTEVRMAKITDMILNDLDKETVSFSPNYDGSEQIPDVLPTRIPALLVNGSSGIAVGMATNIPPHNLTEVLNACLLLLDNPSASIDDIIQIITGPDFPTGGTIDGRAGIYQGYKTGRGIVHVRGKTSVEVDSSGRSALIINEVPYMVNKARMLERIAEMVKDKKIDGISEIRDESDKDGLRVVIEVKRGESVEVLENNLFAQSQLESSFGINMTVLVDGHPRVLNIKEVLEEFIKHRHDVVIKRTQFDLRKAKERGHIVEGLMVAIANIDSIITIIKKSKDPKVAAVELCKQSWKAGPIEAILKKAGEDACRPKGLSKECGIQGKNYKLSPDQAKSILELRLARLTGLEQDNLSSEFNEILATILELQKILDDKATLLTLIKDELIEVRETFGDERKTNINDTRHDISNEDLIPEETRVLTLSRSGYAKTQPLDEYREQRRGGVGKAGASVKEEDLIQNLYVLSSHSQLLCFTTKGKVFWLKVYEIPVATRTSKGRPLVNMLKLDADETVTQILPVDEFSEEKYIFMATKNGIIKKTNLNLFHKKYNSGIKAIRLDDDDKLVGTVITNGDNDILLSSSSGKLIRFHESKVRPMGRTARGVKGISLKEGMKVISLMIGDASKTILCLSENGYGKKTRLEDFPSYNRGGQGVIALKTSDRNGNMVSAVAVDEDDGIMLISDKGTLIRTAISQIPTLGRNTQGVKVITPKDGEKLIEGVRIPPEEDDETEE</sequence>
<dbReference type="Gene3D" id="2.120.10.90">
    <property type="entry name" value="DNA gyrase/topoisomerase IV, subunit A, C-terminal"/>
    <property type="match status" value="1"/>
</dbReference>
<dbReference type="InterPro" id="IPR002205">
    <property type="entry name" value="Topo_IIA_dom_A"/>
</dbReference>
<dbReference type="InterPro" id="IPR006691">
    <property type="entry name" value="GyrA/parC_rep"/>
</dbReference>
<dbReference type="InterPro" id="IPR013757">
    <property type="entry name" value="Topo_IIA_A_a_sf"/>
</dbReference>
<dbReference type="AlphaFoldDB" id="A0A0R2UED5"/>
<reference evidence="11 12" key="1">
    <citation type="submission" date="2015-10" db="EMBL/GenBank/DDBJ databases">
        <title>Metagenome-Assembled Genomes uncover a global brackish microbiome.</title>
        <authorList>
            <person name="Hugerth L.W."/>
            <person name="Larsson J."/>
            <person name="Alneberg J."/>
            <person name="Lindh M.V."/>
            <person name="Legrand C."/>
            <person name="Pinhassi J."/>
            <person name="Andersson A.F."/>
        </authorList>
    </citation>
    <scope>NUCLEOTIDE SEQUENCE [LARGE SCALE GENOMIC DNA]</scope>
    <source>
        <strain evidence="11">BACL1 MAG-120820-bin45</strain>
    </source>
</reference>
<evidence type="ECO:0000256" key="8">
    <source>
        <dbReference type="HAMAP-Rule" id="MF_01897"/>
    </source>
</evidence>
<dbReference type="SMART" id="SM00434">
    <property type="entry name" value="TOP4c"/>
    <property type="match status" value="1"/>
</dbReference>
<keyword evidence="8" id="KW-0963">Cytoplasm</keyword>
<proteinExistence type="inferred from homology"/>
<comment type="miscellaneous">
    <text evidence="8">Few gyrases are as efficient as E.coli at forming negative supercoils. Not all organisms have 2 type II topoisomerases; in organisms with a single type II topoisomerase this enzyme also has to decatenate newly replicated chromosomes.</text>
</comment>